<sequence length="248" mass="29093">MRIFITALALLWLATAQAQLLNIEQQRIITDTTGWSGTAGFTSSYTKNSKSLLNISMKDHVQYKTDSSLYLIFLDYGLTKSQESDFDNAGTLHFRYNYKIKPFLTFEAFTQGQFNKLLDVRFRWLTGCGPRFKAIGKKNFRVYLASLYMYEYEEVVSPLLYHRDHRLSNYISITWKHKGGSILTNTLYYQPLIRDFSDYRVFNQLDLSVKISKKLSFTTSWRYFFDSNPPERVVHCTQNLSNGITWKF</sequence>
<proteinExistence type="predicted"/>
<organism evidence="1">
    <name type="scientific">bioreactor metagenome</name>
    <dbReference type="NCBI Taxonomy" id="1076179"/>
    <lineage>
        <taxon>unclassified sequences</taxon>
        <taxon>metagenomes</taxon>
        <taxon>ecological metagenomes</taxon>
    </lineage>
</organism>
<reference evidence="1" key="1">
    <citation type="submission" date="2019-08" db="EMBL/GenBank/DDBJ databases">
        <authorList>
            <person name="Kucharzyk K."/>
            <person name="Murdoch R.W."/>
            <person name="Higgins S."/>
            <person name="Loffler F."/>
        </authorList>
    </citation>
    <scope>NUCLEOTIDE SEQUENCE</scope>
</reference>
<gene>
    <name evidence="1" type="ORF">SDC9_83054</name>
</gene>
<name>A0A644Z760_9ZZZZ</name>
<dbReference type="Pfam" id="PF04338">
    <property type="entry name" value="DUF481"/>
    <property type="match status" value="1"/>
</dbReference>
<dbReference type="InterPro" id="IPR007433">
    <property type="entry name" value="DUF481"/>
</dbReference>
<evidence type="ECO:0008006" key="2">
    <source>
        <dbReference type="Google" id="ProtNLM"/>
    </source>
</evidence>
<evidence type="ECO:0000313" key="1">
    <source>
        <dbReference type="EMBL" id="MPM36457.1"/>
    </source>
</evidence>
<dbReference type="AlphaFoldDB" id="A0A644Z760"/>
<dbReference type="EMBL" id="VSSQ01007614">
    <property type="protein sequence ID" value="MPM36457.1"/>
    <property type="molecule type" value="Genomic_DNA"/>
</dbReference>
<comment type="caution">
    <text evidence="1">The sequence shown here is derived from an EMBL/GenBank/DDBJ whole genome shotgun (WGS) entry which is preliminary data.</text>
</comment>
<protein>
    <recommendedName>
        <fullName evidence="2">DUF481 domain-containing protein</fullName>
    </recommendedName>
</protein>
<accession>A0A644Z760</accession>